<feature type="transmembrane region" description="Helical" evidence="8">
    <location>
        <begin position="169"/>
        <end position="186"/>
    </location>
</feature>
<keyword evidence="10" id="KW-1185">Reference proteome</keyword>
<dbReference type="Proteomes" id="UP001159428">
    <property type="component" value="Unassembled WGS sequence"/>
</dbReference>
<feature type="transmembrane region" description="Helical" evidence="8">
    <location>
        <begin position="980"/>
        <end position="1005"/>
    </location>
</feature>
<dbReference type="PROSITE" id="PS01271">
    <property type="entry name" value="NA_SULFATE"/>
    <property type="match status" value="2"/>
</dbReference>
<evidence type="ECO:0000256" key="8">
    <source>
        <dbReference type="SAM" id="Phobius"/>
    </source>
</evidence>
<feature type="transmembrane region" description="Helical" evidence="8">
    <location>
        <begin position="315"/>
        <end position="336"/>
    </location>
</feature>
<dbReference type="GO" id="GO:0015141">
    <property type="term" value="F:succinate transmembrane transporter activity"/>
    <property type="evidence" value="ECO:0007669"/>
    <property type="project" value="UniProtKB-ARBA"/>
</dbReference>
<gene>
    <name evidence="9" type="ORF">PMEA_00003136</name>
</gene>
<feature type="region of interest" description="Disordered" evidence="7">
    <location>
        <begin position="20"/>
        <end position="40"/>
    </location>
</feature>
<keyword evidence="5 8" id="KW-1133">Transmembrane helix</keyword>
<evidence type="ECO:0000313" key="10">
    <source>
        <dbReference type="Proteomes" id="UP001159428"/>
    </source>
</evidence>
<organism evidence="9 10">
    <name type="scientific">Pocillopora meandrina</name>
    <dbReference type="NCBI Taxonomy" id="46732"/>
    <lineage>
        <taxon>Eukaryota</taxon>
        <taxon>Metazoa</taxon>
        <taxon>Cnidaria</taxon>
        <taxon>Anthozoa</taxon>
        <taxon>Hexacorallia</taxon>
        <taxon>Scleractinia</taxon>
        <taxon>Astrocoeniina</taxon>
        <taxon>Pocilloporidae</taxon>
        <taxon>Pocillopora</taxon>
    </lineage>
</organism>
<comment type="caution">
    <text evidence="9">The sequence shown here is derived from an EMBL/GenBank/DDBJ whole genome shotgun (WGS) entry which is preliminary data.</text>
</comment>
<dbReference type="InterPro" id="IPR001898">
    <property type="entry name" value="SLC13A/DASS"/>
</dbReference>
<feature type="transmembrane region" description="Helical" evidence="8">
    <location>
        <begin position="512"/>
        <end position="534"/>
    </location>
</feature>
<evidence type="ECO:0000256" key="2">
    <source>
        <dbReference type="ARBA" id="ARBA00006772"/>
    </source>
</evidence>
<comment type="subcellular location">
    <subcellularLocation>
        <location evidence="1">Membrane</location>
        <topology evidence="1">Multi-pass membrane protein</topology>
    </subcellularLocation>
</comment>
<keyword evidence="3" id="KW-0813">Transport</keyword>
<dbReference type="PANTHER" id="PTHR10283:SF82">
    <property type="entry name" value="SOLUTE CARRIER FAMILY 13 MEMBER 2"/>
    <property type="match status" value="1"/>
</dbReference>
<feature type="transmembrane region" description="Helical" evidence="8">
    <location>
        <begin position="1086"/>
        <end position="1104"/>
    </location>
</feature>
<feature type="transmembrane region" description="Helical" evidence="8">
    <location>
        <begin position="429"/>
        <end position="448"/>
    </location>
</feature>
<feature type="transmembrane region" description="Helical" evidence="8">
    <location>
        <begin position="1298"/>
        <end position="1317"/>
    </location>
</feature>
<feature type="transmembrane region" description="Helical" evidence="8">
    <location>
        <begin position="1025"/>
        <end position="1051"/>
    </location>
</feature>
<feature type="transmembrane region" description="Helical" evidence="8">
    <location>
        <begin position="757"/>
        <end position="776"/>
    </location>
</feature>
<dbReference type="InterPro" id="IPR031312">
    <property type="entry name" value="Na/sul_symport_CS"/>
</dbReference>
<feature type="transmembrane region" description="Helical" evidence="8">
    <location>
        <begin position="132"/>
        <end position="149"/>
    </location>
</feature>
<keyword evidence="6 8" id="KW-0472">Membrane</keyword>
<evidence type="ECO:0000256" key="5">
    <source>
        <dbReference type="ARBA" id="ARBA00022989"/>
    </source>
</evidence>
<comment type="similarity">
    <text evidence="2">Belongs to the SLC13A/DASS transporter (TC 2.A.47) family. NADC subfamily.</text>
</comment>
<dbReference type="EMBL" id="CALNXJ010000011">
    <property type="protein sequence ID" value="CAH3108122.1"/>
    <property type="molecule type" value="Genomic_DNA"/>
</dbReference>
<evidence type="ECO:0008006" key="11">
    <source>
        <dbReference type="Google" id="ProtNLM"/>
    </source>
</evidence>
<dbReference type="GO" id="GO:0005886">
    <property type="term" value="C:plasma membrane"/>
    <property type="evidence" value="ECO:0007669"/>
    <property type="project" value="TreeGrafter"/>
</dbReference>
<evidence type="ECO:0000256" key="6">
    <source>
        <dbReference type="ARBA" id="ARBA00023136"/>
    </source>
</evidence>
<feature type="transmembrane region" description="Helical" evidence="8">
    <location>
        <begin position="468"/>
        <end position="491"/>
    </location>
</feature>
<dbReference type="Pfam" id="PF00939">
    <property type="entry name" value="Na_sulph_symp"/>
    <property type="match status" value="2"/>
</dbReference>
<feature type="transmembrane region" description="Helical" evidence="8">
    <location>
        <begin position="634"/>
        <end position="655"/>
    </location>
</feature>
<dbReference type="PANTHER" id="PTHR10283">
    <property type="entry name" value="SOLUTE CARRIER FAMILY 13 MEMBER"/>
    <property type="match status" value="1"/>
</dbReference>
<feature type="transmembrane region" description="Helical" evidence="8">
    <location>
        <begin position="60"/>
        <end position="79"/>
    </location>
</feature>
<proteinExistence type="inferred from homology"/>
<feature type="transmembrane region" description="Helical" evidence="8">
    <location>
        <begin position="1258"/>
        <end position="1278"/>
    </location>
</feature>
<keyword evidence="4 8" id="KW-0812">Transmembrane</keyword>
<accession>A0AAU9WB53</accession>
<name>A0AAU9WB53_9CNID</name>
<feature type="transmembrane region" description="Helical" evidence="8">
    <location>
        <begin position="1120"/>
        <end position="1138"/>
    </location>
</feature>
<evidence type="ECO:0000256" key="7">
    <source>
        <dbReference type="SAM" id="MobiDB-lite"/>
    </source>
</evidence>
<feature type="transmembrane region" description="Helical" evidence="8">
    <location>
        <begin position="554"/>
        <end position="582"/>
    </location>
</feature>
<feature type="transmembrane region" description="Helical" evidence="8">
    <location>
        <begin position="356"/>
        <end position="375"/>
    </location>
</feature>
<feature type="transmembrane region" description="Helical" evidence="8">
    <location>
        <begin position="99"/>
        <end position="120"/>
    </location>
</feature>
<evidence type="ECO:0000256" key="4">
    <source>
        <dbReference type="ARBA" id="ARBA00022692"/>
    </source>
</evidence>
<evidence type="ECO:0000256" key="1">
    <source>
        <dbReference type="ARBA" id="ARBA00004141"/>
    </source>
</evidence>
<feature type="transmembrane region" description="Helical" evidence="8">
    <location>
        <begin position="594"/>
        <end position="614"/>
    </location>
</feature>
<protein>
    <recommendedName>
        <fullName evidence="11">Solute carrier family 13 member 5</fullName>
    </recommendedName>
</protein>
<dbReference type="CDD" id="cd01115">
    <property type="entry name" value="SLC13_permease"/>
    <property type="match status" value="2"/>
</dbReference>
<feature type="transmembrane region" description="Helical" evidence="8">
    <location>
        <begin position="796"/>
        <end position="817"/>
    </location>
</feature>
<sequence>MNTMEIGVTNVVCLSSEAVSENATENSENRRQKPASSAEAVSSDPVDTSVAKCFLKWRKYVVLILTPIVLAPLPIAVPTSEARCAYCILIMAVYWVTEVVELAVTALLPLVLFPLFGVLGSKQVSTPYFKDTNVLFFGGLVVAVAVEHWNLHKRIALRVLLLVGTQPRSLMLGFMLTTAFLSMWISNTATTAMMVPIVEAVLGEIKNESIKNQLERKENDNSQTNEVSEISKYDPLRASFQLGDMTVDNANQIDEKKDVTFQEVDIVKEKNDADSGINYKKDERMSAVDLLREDKDNETAEDQYYNKLCKAMMLAVAYAANIGGTATLTGTAPNLVFSGQVNSLYPASPGFSFASWFGYAFPQMVILLFVAWIWIQIMFLKFSIRECCHRCFCCCFRKSQRSQERNNQSAKAIKQVLANQYRSLGPMSFAEKAVLGHFILLALLWLFRDPKFMKGWAILFKKDYVRDATVAIFISFSLFVFPSQRPVFFAPDRSVNKPPPGLLNFKEMSRKFPWNIVILLGSGFALADACKVSGLSKWVGSQLAHLNTIPDYAIVIIVCVMITTFTEVTSNTATATIFLPILASLGEEIGVHPWYLMLPAAISCSFAFMLPVATPPNAIVFSGGHLKVKDMAKAGFGMNILAVTVLVICIHVYGVPMFNLSTFPSWAGGKSATPTVGYNQTSPRFFSYVKKRVAAGMNENSDSKFPRHKGLSGGRGESGFFVPRNFLESARPNENCKEPVKAKRVPFLKRILAWRKYIILIMTPTLLMPLPIAVRGTESRCAYCILIMAVYWVTEVVELAVTALLPLVLFPLFGVLGSKKVSTPYFKDTNVLFFGGLIVAVAVEQWNLHKRIALRVLLLVGAQPRRLMLGVMLTTSFLSMWISNTATTAMMVPIVEAVLGEIKNENIQIWPENNSIDNEQENDVIGRVSVPMGTIANGCSWLLLLKSNLNEYSFFIELQTIILFHLQEAETQYFNRLCKAIMLAVAYAANIGGTATLTGTGPNLVFGGQAGLLFPKSGGFSFASWFGYAFPQMVILLFVAWIWIQLLFLGFKYARINSGREKDSRSTQAIRQVLVDQYRALGPMSFAEKAVLGHFILLALLWLFREPKFMKGWSIIFEKGYVRDATAAMFVAFCLFVFPSQNPKKDFFDEHMLFFLHTVRKPPPSLLQFKTMSKRFPWHLVMLLGSGFALAEACKVSGLSEWVGAQLRQLDAIPSYAIVMCVCIMITTFTEFTSNVATATIFLPILASLAKAIKVHPWYIMIPATISCSFAFMLPVATPPNAIVFAGGHLKVKDMAKAGLGMNLLAVIVLVICMNTYGVPMFELHDFPDWAGSSGAISSTATPTPSGNITLLCLNFTSS</sequence>
<evidence type="ECO:0000256" key="3">
    <source>
        <dbReference type="ARBA" id="ARBA00022448"/>
    </source>
</evidence>
<feature type="transmembrane region" description="Helical" evidence="8">
    <location>
        <begin position="1213"/>
        <end position="1246"/>
    </location>
</feature>
<feature type="transmembrane region" description="Helical" evidence="8">
    <location>
        <begin position="829"/>
        <end position="846"/>
    </location>
</feature>
<evidence type="ECO:0000313" key="9">
    <source>
        <dbReference type="EMBL" id="CAH3108122.1"/>
    </source>
</evidence>
<reference evidence="9 10" key="1">
    <citation type="submission" date="2022-05" db="EMBL/GenBank/DDBJ databases">
        <authorList>
            <consortium name="Genoscope - CEA"/>
            <person name="William W."/>
        </authorList>
    </citation>
    <scope>NUCLEOTIDE SEQUENCE [LARGE SCALE GENOMIC DNA]</scope>
</reference>